<dbReference type="AlphaFoldDB" id="A0A1W7A931"/>
<keyword evidence="9" id="KW-1185">Reference proteome</keyword>
<dbReference type="PANTHER" id="PTHR43133">
    <property type="entry name" value="RNA POLYMERASE ECF-TYPE SIGMA FACTO"/>
    <property type="match status" value="1"/>
</dbReference>
<feature type="domain" description="RNA polymerase sigma-70 region 2" evidence="6">
    <location>
        <begin position="23"/>
        <end position="92"/>
    </location>
</feature>
<dbReference type="OrthoDB" id="2678696at2"/>
<comment type="similarity">
    <text evidence="1">Belongs to the sigma-70 factor family. ECF subfamily.</text>
</comment>
<proteinExistence type="inferred from homology"/>
<evidence type="ECO:0000256" key="2">
    <source>
        <dbReference type="ARBA" id="ARBA00023015"/>
    </source>
</evidence>
<sequence length="176" mass="20784">MNDFDASIIRKIKHRNEHGIELLLKRYGGLIKSIAKHNLYLYETHIEECINDVLIAIWNNIDSYNPEKSSFKNWIGVITKYHAIDTLRKHSRYTYNQLDSAKNEGIKDKYEMYIDELWQELIEPLSSDDKEIMTRIFIEGYSPDEVAHSMNKNTSNIYNRISRAKEKIRKLKGDSL</sequence>
<evidence type="ECO:0000259" key="6">
    <source>
        <dbReference type="Pfam" id="PF04542"/>
    </source>
</evidence>
<evidence type="ECO:0000313" key="9">
    <source>
        <dbReference type="Proteomes" id="UP000194154"/>
    </source>
</evidence>
<protein>
    <submittedName>
        <fullName evidence="8">ECF RNA polymerase sigma factor RpoE</fullName>
    </submittedName>
</protein>
<dbReference type="Pfam" id="PF08281">
    <property type="entry name" value="Sigma70_r4_2"/>
    <property type="match status" value="1"/>
</dbReference>
<feature type="domain" description="RNA polymerase sigma factor 70 region 4 type 2" evidence="7">
    <location>
        <begin position="117"/>
        <end position="168"/>
    </location>
</feature>
<dbReference type="Gene3D" id="1.10.1740.10">
    <property type="match status" value="1"/>
</dbReference>
<dbReference type="InterPro" id="IPR036388">
    <property type="entry name" value="WH-like_DNA-bd_sf"/>
</dbReference>
<dbReference type="InterPro" id="IPR014284">
    <property type="entry name" value="RNA_pol_sigma-70_dom"/>
</dbReference>
<dbReference type="Proteomes" id="UP000194154">
    <property type="component" value="Chromosome"/>
</dbReference>
<organism evidence="8 9">
    <name type="scientific">Macrococcoides canis</name>
    <dbReference type="NCBI Taxonomy" id="1855823"/>
    <lineage>
        <taxon>Bacteria</taxon>
        <taxon>Bacillati</taxon>
        <taxon>Bacillota</taxon>
        <taxon>Bacilli</taxon>
        <taxon>Bacillales</taxon>
        <taxon>Staphylococcaceae</taxon>
        <taxon>Macrococcoides</taxon>
    </lineage>
</organism>
<dbReference type="GO" id="GO:0003677">
    <property type="term" value="F:DNA binding"/>
    <property type="evidence" value="ECO:0007669"/>
    <property type="project" value="UniProtKB-KW"/>
</dbReference>
<evidence type="ECO:0000256" key="5">
    <source>
        <dbReference type="ARBA" id="ARBA00023163"/>
    </source>
</evidence>
<dbReference type="GeneID" id="35294569"/>
<evidence type="ECO:0000259" key="7">
    <source>
        <dbReference type="Pfam" id="PF08281"/>
    </source>
</evidence>
<evidence type="ECO:0000256" key="1">
    <source>
        <dbReference type="ARBA" id="ARBA00010641"/>
    </source>
</evidence>
<dbReference type="KEGG" id="mcak:MCCS_04220"/>
<reference evidence="8 9" key="1">
    <citation type="journal article" date="2017" name="Int. J. Syst. Evol. Microbiol.">
        <title>Macrococcus canis sp. nov., a skin bacterium associated with infections in dogs.</title>
        <authorList>
            <person name="Gobeli Brawand S."/>
            <person name="Cotting K."/>
            <person name="Gomez-Sanz E."/>
            <person name="Collaud A."/>
            <person name="Thomann A."/>
            <person name="Brodard I."/>
            <person name="Rodriguez-Campos S."/>
            <person name="Strauss C."/>
            <person name="Perreten V."/>
        </authorList>
    </citation>
    <scope>NUCLEOTIDE SEQUENCE [LARGE SCALE GENOMIC DNA]</scope>
    <source>
        <strain evidence="8 9">KM45013</strain>
    </source>
</reference>
<dbReference type="PANTHER" id="PTHR43133:SF8">
    <property type="entry name" value="RNA POLYMERASE SIGMA FACTOR HI_1459-RELATED"/>
    <property type="match status" value="1"/>
</dbReference>
<dbReference type="Gene3D" id="1.10.10.10">
    <property type="entry name" value="Winged helix-like DNA-binding domain superfamily/Winged helix DNA-binding domain"/>
    <property type="match status" value="1"/>
</dbReference>
<evidence type="ECO:0000313" key="8">
    <source>
        <dbReference type="EMBL" id="ARQ06088.1"/>
    </source>
</evidence>
<dbReference type="SUPFAM" id="SSF88946">
    <property type="entry name" value="Sigma2 domain of RNA polymerase sigma factors"/>
    <property type="match status" value="1"/>
</dbReference>
<dbReference type="EMBL" id="CP021059">
    <property type="protein sequence ID" value="ARQ06088.1"/>
    <property type="molecule type" value="Genomic_DNA"/>
</dbReference>
<dbReference type="SUPFAM" id="SSF88659">
    <property type="entry name" value="Sigma3 and sigma4 domains of RNA polymerase sigma factors"/>
    <property type="match status" value="1"/>
</dbReference>
<name>A0A1W7A931_9STAP</name>
<dbReference type="GO" id="GO:0006352">
    <property type="term" value="P:DNA-templated transcription initiation"/>
    <property type="evidence" value="ECO:0007669"/>
    <property type="project" value="InterPro"/>
</dbReference>
<keyword evidence="4" id="KW-0238">DNA-binding</keyword>
<keyword evidence="2" id="KW-0805">Transcription regulation</keyword>
<accession>A0A1W7A931</accession>
<dbReference type="GO" id="GO:0016987">
    <property type="term" value="F:sigma factor activity"/>
    <property type="evidence" value="ECO:0007669"/>
    <property type="project" value="UniProtKB-KW"/>
</dbReference>
<evidence type="ECO:0000256" key="4">
    <source>
        <dbReference type="ARBA" id="ARBA00023125"/>
    </source>
</evidence>
<dbReference type="NCBIfam" id="TIGR02937">
    <property type="entry name" value="sigma70-ECF"/>
    <property type="match status" value="1"/>
</dbReference>
<dbReference type="InterPro" id="IPR039425">
    <property type="entry name" value="RNA_pol_sigma-70-like"/>
</dbReference>
<keyword evidence="5" id="KW-0804">Transcription</keyword>
<dbReference type="InterPro" id="IPR007627">
    <property type="entry name" value="RNA_pol_sigma70_r2"/>
</dbReference>
<dbReference type="RefSeq" id="WP_086041778.1">
    <property type="nucleotide sequence ID" value="NZ_CBCRZA010000003.1"/>
</dbReference>
<dbReference type="InterPro" id="IPR013325">
    <property type="entry name" value="RNA_pol_sigma_r2"/>
</dbReference>
<keyword evidence="3" id="KW-0731">Sigma factor</keyword>
<dbReference type="InterPro" id="IPR013324">
    <property type="entry name" value="RNA_pol_sigma_r3/r4-like"/>
</dbReference>
<dbReference type="InterPro" id="IPR013249">
    <property type="entry name" value="RNA_pol_sigma70_r4_t2"/>
</dbReference>
<gene>
    <name evidence="8" type="primary">rpoE_1</name>
    <name evidence="8" type="ORF">MCCS_04220</name>
</gene>
<dbReference type="Pfam" id="PF04542">
    <property type="entry name" value="Sigma70_r2"/>
    <property type="match status" value="1"/>
</dbReference>
<evidence type="ECO:0000256" key="3">
    <source>
        <dbReference type="ARBA" id="ARBA00023082"/>
    </source>
</evidence>
<dbReference type="STRING" id="1855823.MCCS_04220"/>